<keyword evidence="2" id="KW-1185">Reference proteome</keyword>
<dbReference type="EMBL" id="CAKXAJ010010930">
    <property type="protein sequence ID" value="CAH2211696.1"/>
    <property type="molecule type" value="Genomic_DNA"/>
</dbReference>
<organism evidence="1 2">
    <name type="scientific">Pararge aegeria aegeria</name>
    <dbReference type="NCBI Taxonomy" id="348720"/>
    <lineage>
        <taxon>Eukaryota</taxon>
        <taxon>Metazoa</taxon>
        <taxon>Ecdysozoa</taxon>
        <taxon>Arthropoda</taxon>
        <taxon>Hexapoda</taxon>
        <taxon>Insecta</taxon>
        <taxon>Pterygota</taxon>
        <taxon>Neoptera</taxon>
        <taxon>Endopterygota</taxon>
        <taxon>Lepidoptera</taxon>
        <taxon>Glossata</taxon>
        <taxon>Ditrysia</taxon>
        <taxon>Papilionoidea</taxon>
        <taxon>Nymphalidae</taxon>
        <taxon>Satyrinae</taxon>
        <taxon>Satyrini</taxon>
        <taxon>Parargina</taxon>
        <taxon>Pararge</taxon>
    </lineage>
</organism>
<evidence type="ECO:0000313" key="2">
    <source>
        <dbReference type="Proteomes" id="UP000838756"/>
    </source>
</evidence>
<gene>
    <name evidence="1" type="primary">jg12095</name>
    <name evidence="1" type="ORF">PAEG_LOCUS3407</name>
</gene>
<evidence type="ECO:0000313" key="1">
    <source>
        <dbReference type="EMBL" id="CAH2211696.1"/>
    </source>
</evidence>
<protein>
    <submittedName>
        <fullName evidence="1">Jg12095 protein</fullName>
    </submittedName>
</protein>
<dbReference type="AlphaFoldDB" id="A0A8S4QLI3"/>
<proteinExistence type="predicted"/>
<sequence length="78" mass="9306">MQLGWAAFGKLRDFSSKILKNPENKQQYLRIENVIGYYRPHKKAQEGLSGRWKEQCWEYLYVIKSGMRRSVEEPELPT</sequence>
<comment type="caution">
    <text evidence="1">The sequence shown here is derived from an EMBL/GenBank/DDBJ whole genome shotgun (WGS) entry which is preliminary data.</text>
</comment>
<dbReference type="Proteomes" id="UP000838756">
    <property type="component" value="Unassembled WGS sequence"/>
</dbReference>
<name>A0A8S4QLI3_9NEOP</name>
<reference evidence="1" key="1">
    <citation type="submission" date="2022-03" db="EMBL/GenBank/DDBJ databases">
        <authorList>
            <person name="Lindestad O."/>
        </authorList>
    </citation>
    <scope>NUCLEOTIDE SEQUENCE</scope>
</reference>
<accession>A0A8S4QLI3</accession>